<dbReference type="EC" id="3.5.4.33" evidence="8"/>
<dbReference type="GO" id="GO:0052717">
    <property type="term" value="F:tRNA-specific adenosine-34 deaminase activity"/>
    <property type="evidence" value="ECO:0007669"/>
    <property type="project" value="UniProtKB-UniRule"/>
</dbReference>
<feature type="binding site" evidence="8">
    <location>
        <position position="89"/>
    </location>
    <ligand>
        <name>Zn(2+)</name>
        <dbReference type="ChEBI" id="CHEBI:29105"/>
        <note>catalytic</note>
    </ligand>
</feature>
<reference evidence="11" key="1">
    <citation type="submission" date="2017-08" db="EMBL/GenBank/DDBJ databases">
        <title>Direct submision.</title>
        <authorList>
            <person name="Kim S.-J."/>
            <person name="Rhee S.-K."/>
        </authorList>
    </citation>
    <scope>NUCLEOTIDE SEQUENCE [LARGE SCALE GENOMIC DNA]</scope>
    <source>
        <strain evidence="11">GI5</strain>
    </source>
</reference>
<feature type="binding site" evidence="8">
    <location>
        <position position="86"/>
    </location>
    <ligand>
        <name>Zn(2+)</name>
        <dbReference type="ChEBI" id="CHEBI:29105"/>
        <note>catalytic</note>
    </ligand>
</feature>
<dbReference type="NCBIfam" id="NF008113">
    <property type="entry name" value="PRK10860.1"/>
    <property type="match status" value="1"/>
</dbReference>
<keyword evidence="4 8" id="KW-0479">Metal-binding</keyword>
<dbReference type="PROSITE" id="PS51747">
    <property type="entry name" value="CYT_DCMP_DEAMINASES_2"/>
    <property type="match status" value="1"/>
</dbReference>
<comment type="function">
    <text evidence="8">Catalyzes the deamination of adenosine to inosine at the wobble position 34 of tRNA(Arg2).</text>
</comment>
<dbReference type="PROSITE" id="PS00903">
    <property type="entry name" value="CYT_DCMP_DEAMINASES_1"/>
    <property type="match status" value="1"/>
</dbReference>
<comment type="subunit">
    <text evidence="2 8">Homodimer.</text>
</comment>
<evidence type="ECO:0000259" key="9">
    <source>
        <dbReference type="PROSITE" id="PS51747"/>
    </source>
</evidence>
<keyword evidence="6 8" id="KW-0862">Zinc</keyword>
<accession>A0A2K9LRE0</accession>
<evidence type="ECO:0000256" key="5">
    <source>
        <dbReference type="ARBA" id="ARBA00022801"/>
    </source>
</evidence>
<dbReference type="CDD" id="cd01285">
    <property type="entry name" value="nucleoside_deaminase"/>
    <property type="match status" value="1"/>
</dbReference>
<keyword evidence="5 8" id="KW-0378">Hydrolase</keyword>
<feature type="domain" description="CMP/dCMP-type deaminase" evidence="9">
    <location>
        <begin position="5"/>
        <end position="116"/>
    </location>
</feature>
<feature type="active site" description="Proton donor" evidence="8">
    <location>
        <position position="58"/>
    </location>
</feature>
<evidence type="ECO:0000256" key="3">
    <source>
        <dbReference type="ARBA" id="ARBA00022694"/>
    </source>
</evidence>
<dbReference type="PANTHER" id="PTHR11079">
    <property type="entry name" value="CYTOSINE DEAMINASE FAMILY MEMBER"/>
    <property type="match status" value="1"/>
</dbReference>
<dbReference type="FunFam" id="3.40.140.10:FF:000005">
    <property type="entry name" value="tRNA-specific adenosine deaminase"/>
    <property type="match status" value="1"/>
</dbReference>
<dbReference type="OrthoDB" id="9802676at2"/>
<comment type="similarity">
    <text evidence="1">Belongs to the cytidine and deoxycytidylate deaminase family. ADAT2 subfamily.</text>
</comment>
<evidence type="ECO:0000313" key="10">
    <source>
        <dbReference type="EMBL" id="AUM14852.1"/>
    </source>
</evidence>
<dbReference type="AlphaFoldDB" id="A0A2K9LRE0"/>
<dbReference type="InterPro" id="IPR028883">
    <property type="entry name" value="tRNA_aden_deaminase"/>
</dbReference>
<comment type="catalytic activity">
    <reaction evidence="7 8">
        <text>adenosine(34) in tRNA + H2O + H(+) = inosine(34) in tRNA + NH4(+)</text>
        <dbReference type="Rhea" id="RHEA:43168"/>
        <dbReference type="Rhea" id="RHEA-COMP:10373"/>
        <dbReference type="Rhea" id="RHEA-COMP:10374"/>
        <dbReference type="ChEBI" id="CHEBI:15377"/>
        <dbReference type="ChEBI" id="CHEBI:15378"/>
        <dbReference type="ChEBI" id="CHEBI:28938"/>
        <dbReference type="ChEBI" id="CHEBI:74411"/>
        <dbReference type="ChEBI" id="CHEBI:82852"/>
        <dbReference type="EC" id="3.5.4.33"/>
    </reaction>
</comment>
<dbReference type="Pfam" id="PF00383">
    <property type="entry name" value="dCMP_cyt_deam_1"/>
    <property type="match status" value="1"/>
</dbReference>
<protein>
    <recommendedName>
        <fullName evidence="8">tRNA-specific adenosine deaminase</fullName>
        <ecNumber evidence="8">3.5.4.33</ecNumber>
    </recommendedName>
</protein>
<dbReference type="SUPFAM" id="SSF53927">
    <property type="entry name" value="Cytidine deaminase-like"/>
    <property type="match status" value="1"/>
</dbReference>
<evidence type="ECO:0000256" key="7">
    <source>
        <dbReference type="ARBA" id="ARBA00048045"/>
    </source>
</evidence>
<evidence type="ECO:0000256" key="1">
    <source>
        <dbReference type="ARBA" id="ARBA00010669"/>
    </source>
</evidence>
<dbReference type="Proteomes" id="UP000235116">
    <property type="component" value="Chromosome"/>
</dbReference>
<dbReference type="EMBL" id="CP022684">
    <property type="protein sequence ID" value="AUM14852.1"/>
    <property type="molecule type" value="Genomic_DNA"/>
</dbReference>
<feature type="binding site" evidence="8">
    <location>
        <position position="56"/>
    </location>
    <ligand>
        <name>Zn(2+)</name>
        <dbReference type="ChEBI" id="CHEBI:29105"/>
        <note>catalytic</note>
    </ligand>
</feature>
<dbReference type="GO" id="GO:0008270">
    <property type="term" value="F:zinc ion binding"/>
    <property type="evidence" value="ECO:0007669"/>
    <property type="project" value="UniProtKB-UniRule"/>
</dbReference>
<organism evidence="10 11">
    <name type="scientific">Ketobacter alkanivorans</name>
    <dbReference type="NCBI Taxonomy" id="1917421"/>
    <lineage>
        <taxon>Bacteria</taxon>
        <taxon>Pseudomonadati</taxon>
        <taxon>Pseudomonadota</taxon>
        <taxon>Gammaproteobacteria</taxon>
        <taxon>Pseudomonadales</taxon>
        <taxon>Ketobacteraceae</taxon>
        <taxon>Ketobacter</taxon>
    </lineage>
</organism>
<evidence type="ECO:0000256" key="6">
    <source>
        <dbReference type="ARBA" id="ARBA00022833"/>
    </source>
</evidence>
<gene>
    <name evidence="8" type="primary">tadA</name>
    <name evidence="10" type="ORF">Kalk_05305</name>
</gene>
<evidence type="ECO:0000256" key="4">
    <source>
        <dbReference type="ARBA" id="ARBA00022723"/>
    </source>
</evidence>
<dbReference type="InterPro" id="IPR016193">
    <property type="entry name" value="Cytidine_deaminase-like"/>
</dbReference>
<dbReference type="HAMAP" id="MF_00972">
    <property type="entry name" value="tRNA_aden_deaminase"/>
    <property type="match status" value="1"/>
</dbReference>
<dbReference type="KEGG" id="kak:Kalk_05305"/>
<dbReference type="InterPro" id="IPR002125">
    <property type="entry name" value="CMP_dCMP_dom"/>
</dbReference>
<sequence length="162" mass="18209">MEFHRRDIHWMQYALELARQAASEHEVPVGAVIVRDDQVLGEGYNHPIAACDPTSHAEIVALRQACANERNYRIPGSTLYVTVEPCTMCAGAILHARVDRVVFGATEPKAGALVSAQRFFDQPFVNYSVQYQGGCLAEECSQLMSGFFEQRRQLKRQHKSKI</sequence>
<keyword evidence="11" id="KW-1185">Reference proteome</keyword>
<name>A0A2K9LRE0_9GAMM</name>
<evidence type="ECO:0000256" key="8">
    <source>
        <dbReference type="HAMAP-Rule" id="MF_00972"/>
    </source>
</evidence>
<dbReference type="Gene3D" id="3.40.140.10">
    <property type="entry name" value="Cytidine Deaminase, domain 2"/>
    <property type="match status" value="1"/>
</dbReference>
<dbReference type="GO" id="GO:0002100">
    <property type="term" value="P:tRNA wobble adenosine to inosine editing"/>
    <property type="evidence" value="ECO:0007669"/>
    <property type="project" value="UniProtKB-UniRule"/>
</dbReference>
<keyword evidence="3 8" id="KW-0819">tRNA processing</keyword>
<evidence type="ECO:0000256" key="2">
    <source>
        <dbReference type="ARBA" id="ARBA00011738"/>
    </source>
</evidence>
<evidence type="ECO:0000313" key="11">
    <source>
        <dbReference type="Proteomes" id="UP000235116"/>
    </source>
</evidence>
<dbReference type="PANTHER" id="PTHR11079:SF202">
    <property type="entry name" value="TRNA-SPECIFIC ADENOSINE DEAMINASE"/>
    <property type="match status" value="1"/>
</dbReference>
<proteinExistence type="inferred from homology"/>
<dbReference type="InterPro" id="IPR016192">
    <property type="entry name" value="APOBEC/CMP_deaminase_Zn-bd"/>
</dbReference>
<comment type="cofactor">
    <cofactor evidence="8">
        <name>Zn(2+)</name>
        <dbReference type="ChEBI" id="CHEBI:29105"/>
    </cofactor>
    <text evidence="8">Binds 1 zinc ion per subunit.</text>
</comment>